<feature type="domain" description="tRNA uridine 5-carboxymethylaminomethyl modification enzyme C-terminal subdomain" evidence="14">
    <location>
        <begin position="558"/>
        <end position="629"/>
    </location>
</feature>
<evidence type="ECO:0000313" key="16">
    <source>
        <dbReference type="Proteomes" id="UP000326780"/>
    </source>
</evidence>
<proteinExistence type="inferred from homology"/>
<comment type="function">
    <text evidence="2 12">NAD-binding protein involved in the addition of a carboxymethylaminomethyl (cmnm) group at the wobble position (U34) of certain tRNAs, forming tRNA-cmnm(5)s(2)U34.</text>
</comment>
<comment type="similarity">
    <text evidence="3 12">Belongs to the MnmG family.</text>
</comment>
<comment type="subunit">
    <text evidence="10 12">Homodimer. Heterotetramer of two MnmE and two MnmG subunits.</text>
</comment>
<dbReference type="InterPro" id="IPR004416">
    <property type="entry name" value="MnmG"/>
</dbReference>
<keyword evidence="6 12" id="KW-0285">Flavoprotein</keyword>
<evidence type="ECO:0000256" key="10">
    <source>
        <dbReference type="ARBA" id="ARBA00025948"/>
    </source>
</evidence>
<dbReference type="InterPro" id="IPR002218">
    <property type="entry name" value="MnmG-rel"/>
</dbReference>
<keyword evidence="8 12" id="KW-0274">FAD</keyword>
<dbReference type="PANTHER" id="PTHR11806:SF0">
    <property type="entry name" value="PROTEIN MTO1 HOMOLOG, MITOCHONDRIAL"/>
    <property type="match status" value="1"/>
</dbReference>
<protein>
    <recommendedName>
        <fullName evidence="4 12">tRNA uridine 5-carboxymethylaminomethyl modification enzyme MnmG</fullName>
    </recommendedName>
    <alternativeName>
        <fullName evidence="11 12">Glucose-inhibited division protein A</fullName>
    </alternativeName>
</protein>
<accession>A0A5Q0M117</accession>
<evidence type="ECO:0000256" key="6">
    <source>
        <dbReference type="ARBA" id="ARBA00022630"/>
    </source>
</evidence>
<dbReference type="GO" id="GO:0002098">
    <property type="term" value="P:tRNA wobble uridine modification"/>
    <property type="evidence" value="ECO:0007669"/>
    <property type="project" value="InterPro"/>
</dbReference>
<dbReference type="InterPro" id="IPR049312">
    <property type="entry name" value="GIDA_C_N"/>
</dbReference>
<dbReference type="FunFam" id="3.50.50.60:FF:000010">
    <property type="entry name" value="tRNA uridine 5-carboxymethylaminomethyl modification enzyme MnmG"/>
    <property type="match status" value="1"/>
</dbReference>
<evidence type="ECO:0000313" key="15">
    <source>
        <dbReference type="EMBL" id="QFZ82507.1"/>
    </source>
</evidence>
<comment type="cofactor">
    <cofactor evidence="1 12">
        <name>FAD</name>
        <dbReference type="ChEBI" id="CHEBI:57692"/>
    </cofactor>
</comment>
<dbReference type="InterPro" id="IPR047001">
    <property type="entry name" value="MnmG_C_subdom"/>
</dbReference>
<dbReference type="PROSITE" id="PS01280">
    <property type="entry name" value="GIDA_1"/>
    <property type="match status" value="1"/>
</dbReference>
<organism evidence="15 16">
    <name type="scientific">Variovorax paradoxus</name>
    <dbReference type="NCBI Taxonomy" id="34073"/>
    <lineage>
        <taxon>Bacteria</taxon>
        <taxon>Pseudomonadati</taxon>
        <taxon>Pseudomonadota</taxon>
        <taxon>Betaproteobacteria</taxon>
        <taxon>Burkholderiales</taxon>
        <taxon>Comamonadaceae</taxon>
        <taxon>Variovorax</taxon>
    </lineage>
</organism>
<dbReference type="NCBIfam" id="TIGR00136">
    <property type="entry name" value="mnmG_gidA"/>
    <property type="match status" value="1"/>
</dbReference>
<dbReference type="FunFam" id="1.10.10.1800:FF:000001">
    <property type="entry name" value="tRNA uridine 5-carboxymethylaminomethyl modification enzyme MnmG"/>
    <property type="match status" value="1"/>
</dbReference>
<comment type="subcellular location">
    <subcellularLocation>
        <location evidence="12">Cytoplasm</location>
    </subcellularLocation>
</comment>
<evidence type="ECO:0000256" key="8">
    <source>
        <dbReference type="ARBA" id="ARBA00022827"/>
    </source>
</evidence>
<dbReference type="GO" id="GO:0005829">
    <property type="term" value="C:cytosol"/>
    <property type="evidence" value="ECO:0007669"/>
    <property type="project" value="TreeGrafter"/>
</dbReference>
<keyword evidence="5 12" id="KW-0963">Cytoplasm</keyword>
<keyword evidence="7 12" id="KW-0819">tRNA processing</keyword>
<evidence type="ECO:0000256" key="4">
    <source>
        <dbReference type="ARBA" id="ARBA00020461"/>
    </source>
</evidence>
<feature type="region of interest" description="Disordered" evidence="13">
    <location>
        <begin position="195"/>
        <end position="230"/>
    </location>
</feature>
<gene>
    <name evidence="12 15" type="primary">mnmG</name>
    <name evidence="12" type="synonym">gidA</name>
    <name evidence="15" type="ORF">GFK26_06910</name>
</gene>
<keyword evidence="9 12" id="KW-0520">NAD</keyword>
<reference evidence="15 16" key="1">
    <citation type="submission" date="2019-10" db="EMBL/GenBank/DDBJ databases">
        <title>Complete genome sequence of Variovorax paradoxus 5C-2.</title>
        <authorList>
            <person name="Gogoleva N.E."/>
            <person name="Balkin A.S."/>
        </authorList>
    </citation>
    <scope>NUCLEOTIDE SEQUENCE [LARGE SCALE GENOMIC DNA]</scope>
    <source>
        <strain evidence="15 16">5C-2</strain>
    </source>
</reference>
<sequence>MLYPEEFDVIVVGGGHAGTEAALASARMGAKTLLLSHNIETLGQMSCNPSIGGIGKGHLVKEVDALGGAMAIATDEAGIQFRILNSSKGPAVRATRAQADRVLYKAAIRHRLENQPNLSLFQQAVDDLMIEGDRVVGAVTQVGISFRARTVVLTAGTFLDGRIHVGLDNYQAGRAGDPPAISLSARLKELKLPQGRLKTGTPPRLDGRSIDFSKCTEQPGDGMPGGEGEKRPIPVFSFMGKVEMHPRQMPCWVTHTNQRTHDIIRSGFDRSPMFTGKIDGVGPRYCPSVEDKINRFADKDSHQIFLEPEGLTTHEYYPNGISTSLPFDIQYQLVRSMAGLENAHILRPGYAIEYDYFDPRELKSSFETRAIRGLFFAGQINGTTGYEEAAAQGLFAGINAALQCRGEDAWLPRRDEAYLGVLVDDLITKGVTEPYRMFTSRAEFRLQLREDNADMRLTEAGRKLGLVDDARWDAFSRKRDVVSRETERLKSIWVNPRNLPAAESARVLGKAIEHEYNLADLLRRPDVNYATLMSLDGGKYAASTALGESEIEQIEISAKYSGYIERQHDEVERAAHFENLKLPADFDYGQVKALSFEVRQKLDKHRPETLGLASRISGVTPAAISLLMIHLRKGGHKAFARDAAADTATTTEAAAAEPHTAP</sequence>
<dbReference type="Pfam" id="PF01134">
    <property type="entry name" value="GIDA"/>
    <property type="match status" value="1"/>
</dbReference>
<evidence type="ECO:0000256" key="9">
    <source>
        <dbReference type="ARBA" id="ARBA00023027"/>
    </source>
</evidence>
<dbReference type="EMBL" id="CP045644">
    <property type="protein sequence ID" value="QFZ82507.1"/>
    <property type="molecule type" value="Genomic_DNA"/>
</dbReference>
<dbReference type="InterPro" id="IPR036188">
    <property type="entry name" value="FAD/NAD-bd_sf"/>
</dbReference>
<dbReference type="Pfam" id="PF21680">
    <property type="entry name" value="GIDA_C_1st"/>
    <property type="match status" value="1"/>
</dbReference>
<evidence type="ECO:0000256" key="11">
    <source>
        <dbReference type="ARBA" id="ARBA00031800"/>
    </source>
</evidence>
<dbReference type="Gene3D" id="1.10.150.570">
    <property type="entry name" value="GidA associated domain, C-terminal subdomain"/>
    <property type="match status" value="1"/>
</dbReference>
<dbReference type="FunFam" id="1.10.150.570:FF:000001">
    <property type="entry name" value="tRNA uridine 5-carboxymethylaminomethyl modification enzyme MnmG"/>
    <property type="match status" value="1"/>
</dbReference>
<evidence type="ECO:0000256" key="13">
    <source>
        <dbReference type="SAM" id="MobiDB-lite"/>
    </source>
</evidence>
<dbReference type="Gene3D" id="1.10.10.1800">
    <property type="entry name" value="tRNA uridine 5-carboxymethylaminomethyl modification enzyme MnmG/GidA"/>
    <property type="match status" value="1"/>
</dbReference>
<evidence type="ECO:0000256" key="2">
    <source>
        <dbReference type="ARBA" id="ARBA00003717"/>
    </source>
</evidence>
<dbReference type="SMART" id="SM01228">
    <property type="entry name" value="GIDA_assoc_3"/>
    <property type="match status" value="1"/>
</dbReference>
<dbReference type="AlphaFoldDB" id="A0A5Q0M117"/>
<evidence type="ECO:0000256" key="5">
    <source>
        <dbReference type="ARBA" id="ARBA00022490"/>
    </source>
</evidence>
<evidence type="ECO:0000256" key="3">
    <source>
        <dbReference type="ARBA" id="ARBA00007653"/>
    </source>
</evidence>
<dbReference type="InterPro" id="IPR026904">
    <property type="entry name" value="MnmG_C"/>
</dbReference>
<dbReference type="GO" id="GO:0050660">
    <property type="term" value="F:flavin adenine dinucleotide binding"/>
    <property type="evidence" value="ECO:0007669"/>
    <property type="project" value="UniProtKB-UniRule"/>
</dbReference>
<dbReference type="Gene3D" id="3.50.50.60">
    <property type="entry name" value="FAD/NAD(P)-binding domain"/>
    <property type="match status" value="2"/>
</dbReference>
<feature type="binding site" evidence="12">
    <location>
        <begin position="282"/>
        <end position="296"/>
    </location>
    <ligand>
        <name>NAD(+)</name>
        <dbReference type="ChEBI" id="CHEBI:57540"/>
    </ligand>
</feature>
<dbReference type="RefSeq" id="WP_153281343.1">
    <property type="nucleotide sequence ID" value="NZ_CP045644.1"/>
</dbReference>
<comment type="caution">
    <text evidence="12">Lacks conserved residue(s) required for the propagation of feature annotation.</text>
</comment>
<dbReference type="HAMAP" id="MF_00129">
    <property type="entry name" value="MnmG_GidA"/>
    <property type="match status" value="1"/>
</dbReference>
<dbReference type="SUPFAM" id="SSF51905">
    <property type="entry name" value="FAD/NAD(P)-binding domain"/>
    <property type="match status" value="1"/>
</dbReference>
<dbReference type="InterPro" id="IPR020595">
    <property type="entry name" value="MnmG-rel_CS"/>
</dbReference>
<dbReference type="GO" id="GO:0030488">
    <property type="term" value="P:tRNA methylation"/>
    <property type="evidence" value="ECO:0007669"/>
    <property type="project" value="TreeGrafter"/>
</dbReference>
<evidence type="ECO:0000256" key="7">
    <source>
        <dbReference type="ARBA" id="ARBA00022694"/>
    </source>
</evidence>
<name>A0A5Q0M117_VARPD</name>
<evidence type="ECO:0000256" key="1">
    <source>
        <dbReference type="ARBA" id="ARBA00001974"/>
    </source>
</evidence>
<dbReference type="PROSITE" id="PS01281">
    <property type="entry name" value="GIDA_2"/>
    <property type="match status" value="1"/>
</dbReference>
<dbReference type="PANTHER" id="PTHR11806">
    <property type="entry name" value="GLUCOSE INHIBITED DIVISION PROTEIN A"/>
    <property type="match status" value="1"/>
</dbReference>
<evidence type="ECO:0000256" key="12">
    <source>
        <dbReference type="HAMAP-Rule" id="MF_00129"/>
    </source>
</evidence>
<dbReference type="InterPro" id="IPR040131">
    <property type="entry name" value="MnmG_N"/>
</dbReference>
<dbReference type="Proteomes" id="UP000326780">
    <property type="component" value="Chromosome"/>
</dbReference>
<dbReference type="InterPro" id="IPR044920">
    <property type="entry name" value="MnmG_C_subdom_sf"/>
</dbReference>
<feature type="binding site" evidence="12">
    <location>
        <begin position="13"/>
        <end position="18"/>
    </location>
    <ligand>
        <name>FAD</name>
        <dbReference type="ChEBI" id="CHEBI:57692"/>
    </ligand>
</feature>
<dbReference type="FunFam" id="3.50.50.60:FF:000002">
    <property type="entry name" value="tRNA uridine 5-carboxymethylaminomethyl modification enzyme MnmG"/>
    <property type="match status" value="1"/>
</dbReference>
<evidence type="ECO:0000259" key="14">
    <source>
        <dbReference type="SMART" id="SM01228"/>
    </source>
</evidence>
<dbReference type="Pfam" id="PF13932">
    <property type="entry name" value="SAM_GIDA_C"/>
    <property type="match status" value="1"/>
</dbReference>